<evidence type="ECO:0008006" key="2">
    <source>
        <dbReference type="Google" id="ProtNLM"/>
    </source>
</evidence>
<name>A0A6J4RC72_9BACT</name>
<dbReference type="EMBL" id="CADCVN010000127">
    <property type="protein sequence ID" value="CAA9470039.1"/>
    <property type="molecule type" value="Genomic_DNA"/>
</dbReference>
<organism evidence="1">
    <name type="scientific">uncultured Segetibacter sp</name>
    <dbReference type="NCBI Taxonomy" id="481133"/>
    <lineage>
        <taxon>Bacteria</taxon>
        <taxon>Pseudomonadati</taxon>
        <taxon>Bacteroidota</taxon>
        <taxon>Chitinophagia</taxon>
        <taxon>Chitinophagales</taxon>
        <taxon>Chitinophagaceae</taxon>
        <taxon>Segetibacter</taxon>
        <taxon>environmental samples</taxon>
    </lineage>
</organism>
<accession>A0A6J4RC72</accession>
<evidence type="ECO:0000313" key="1">
    <source>
        <dbReference type="EMBL" id="CAA9470039.1"/>
    </source>
</evidence>
<dbReference type="InterPro" id="IPR050114">
    <property type="entry name" value="UPF0173_UPF0282_UlaG_hydrolase"/>
</dbReference>
<proteinExistence type="predicted"/>
<dbReference type="Pfam" id="PF13483">
    <property type="entry name" value="Lactamase_B_3"/>
    <property type="match status" value="1"/>
</dbReference>
<gene>
    <name evidence="1" type="ORF">AVDCRST_MAG96-346</name>
</gene>
<dbReference type="InterPro" id="IPR036866">
    <property type="entry name" value="RibonucZ/Hydroxyglut_hydro"/>
</dbReference>
<dbReference type="AlphaFoldDB" id="A0A6J4RC72"/>
<protein>
    <recommendedName>
        <fullName evidence="2">Metallo-beta-lactamase domain-containing protein</fullName>
    </recommendedName>
</protein>
<dbReference type="PANTHER" id="PTHR43546">
    <property type="entry name" value="UPF0173 METAL-DEPENDENT HYDROLASE MJ1163-RELATED"/>
    <property type="match status" value="1"/>
</dbReference>
<sequence length="281" mass="31758">MQLIKPKQKDALLLNDILSFESETAFKVWWLGQSGFLLKWKGKYILFDPYLSDSLTVKYQNTDKPHTRMSELVIDPASLNFVDIVTSSHNHTDHLDADTLQPILKDNANVHFIVPEANRSFIVNRVGCDDNFPLGLNDGTSVVIDDFTITGVPAAHNEVERNEKGECKSMGFVVQFGEYAIYHSGDTLWFKRLEEILKPYDLDVAFLPINGNKPERKVAGNLNAEEAALLGKEIGAGMVIPHHYHLFEFNTEDPALFEVQCRKHKVNYRVLEIGEGVVISK</sequence>
<reference evidence="1" key="1">
    <citation type="submission" date="2020-02" db="EMBL/GenBank/DDBJ databases">
        <authorList>
            <person name="Meier V. D."/>
        </authorList>
    </citation>
    <scope>NUCLEOTIDE SEQUENCE</scope>
    <source>
        <strain evidence="1">AVDCRST_MAG96</strain>
    </source>
</reference>
<dbReference type="SUPFAM" id="SSF56281">
    <property type="entry name" value="Metallo-hydrolase/oxidoreductase"/>
    <property type="match status" value="1"/>
</dbReference>
<dbReference type="Gene3D" id="3.60.15.10">
    <property type="entry name" value="Ribonuclease Z/Hydroxyacylglutathione hydrolase-like"/>
    <property type="match status" value="1"/>
</dbReference>